<dbReference type="NCBIfam" id="TIGR01603">
    <property type="entry name" value="maj_tail_phi13"/>
    <property type="match status" value="1"/>
</dbReference>
<evidence type="ECO:0000313" key="2">
    <source>
        <dbReference type="Proteomes" id="UP000724672"/>
    </source>
</evidence>
<organism evidence="1 2">
    <name type="scientific">Anaeromonas frigoriresistens</name>
    <dbReference type="NCBI Taxonomy" id="2683708"/>
    <lineage>
        <taxon>Bacteria</taxon>
        <taxon>Bacillati</taxon>
        <taxon>Bacillota</taxon>
        <taxon>Tissierellia</taxon>
        <taxon>Tissierellales</taxon>
        <taxon>Thermohalobacteraceae</taxon>
        <taxon>Anaeromonas</taxon>
    </lineage>
</organism>
<evidence type="ECO:0000313" key="1">
    <source>
        <dbReference type="EMBL" id="MBS4539825.1"/>
    </source>
</evidence>
<accession>A0A942ZAJ3</accession>
<dbReference type="RefSeq" id="WP_203367738.1">
    <property type="nucleotide sequence ID" value="NZ_WSFT01000053.1"/>
</dbReference>
<dbReference type="Pfam" id="PF04630">
    <property type="entry name" value="Phage_TTP_1"/>
    <property type="match status" value="1"/>
</dbReference>
<dbReference type="InterPro" id="IPR006490">
    <property type="entry name" value="Maj_tail_phi13"/>
</dbReference>
<dbReference type="InterPro" id="IPR006724">
    <property type="entry name" value="Phage_TTP"/>
</dbReference>
<keyword evidence="2" id="KW-1185">Reference proteome</keyword>
<name>A0A942ZAJ3_9FIRM</name>
<protein>
    <submittedName>
        <fullName evidence="1">Phage tail protein</fullName>
    </submittedName>
</protein>
<gene>
    <name evidence="1" type="ORF">GOQ27_15225</name>
</gene>
<reference evidence="1" key="1">
    <citation type="submission" date="2019-12" db="EMBL/GenBank/DDBJ databases">
        <title>Clostridiaceae gen. nov. sp. nov., isolated from sediment in Xinjiang, China.</title>
        <authorList>
            <person name="Zhang R."/>
        </authorList>
    </citation>
    <scope>NUCLEOTIDE SEQUENCE</scope>
    <source>
        <strain evidence="1">D2Q-11</strain>
    </source>
</reference>
<comment type="caution">
    <text evidence="1">The sequence shown here is derived from an EMBL/GenBank/DDBJ whole genome shotgun (WGS) entry which is preliminary data.</text>
</comment>
<proteinExistence type="predicted"/>
<dbReference type="EMBL" id="WSFT01000053">
    <property type="protein sequence ID" value="MBS4539825.1"/>
    <property type="molecule type" value="Genomic_DNA"/>
</dbReference>
<sequence length="197" mass="21398">MSQSTIVGLEKLYYAKLTSDERGGLIAYDAPIYLDNVKEISINPKQNTEKGYGGNKLVLQMTTLDEIEVGINLLTLTNAQKADLLGHKLAAEGGVISKSDDIAPYVALLYLANKSNGEKRYGILYKGKMQLPEGGAKGQEGKAEIQSNEMKAIFQPLSDGTWQYQVDTDDPNCPATIDTTFFTDVLIPTEASEGTVV</sequence>
<dbReference type="AlphaFoldDB" id="A0A942ZAJ3"/>
<dbReference type="Proteomes" id="UP000724672">
    <property type="component" value="Unassembled WGS sequence"/>
</dbReference>